<protein>
    <submittedName>
        <fullName evidence="2">Uncharacterized protein</fullName>
    </submittedName>
</protein>
<reference evidence="2" key="1">
    <citation type="submission" date="2014-09" db="EMBL/GenBank/DDBJ databases">
        <authorList>
            <person name="Magalhaes I.L.F."/>
            <person name="Oliveira U."/>
            <person name="Santos F.R."/>
            <person name="Vidigal T.H.D.A."/>
            <person name="Brescovit A.D."/>
            <person name="Santos A.J."/>
        </authorList>
    </citation>
    <scope>NUCLEOTIDE SEQUENCE</scope>
</reference>
<evidence type="ECO:0000313" key="2">
    <source>
        <dbReference type="EMBL" id="JAG48367.1"/>
    </source>
</evidence>
<name>A0A0K8S509_LYGHE</name>
<proteinExistence type="predicted"/>
<organism evidence="2">
    <name type="scientific">Lygus hesperus</name>
    <name type="common">Western plant bug</name>
    <dbReference type="NCBI Taxonomy" id="30085"/>
    <lineage>
        <taxon>Eukaryota</taxon>
        <taxon>Metazoa</taxon>
        <taxon>Ecdysozoa</taxon>
        <taxon>Arthropoda</taxon>
        <taxon>Hexapoda</taxon>
        <taxon>Insecta</taxon>
        <taxon>Pterygota</taxon>
        <taxon>Neoptera</taxon>
        <taxon>Paraneoptera</taxon>
        <taxon>Hemiptera</taxon>
        <taxon>Heteroptera</taxon>
        <taxon>Panheteroptera</taxon>
        <taxon>Cimicomorpha</taxon>
        <taxon>Miridae</taxon>
        <taxon>Mirini</taxon>
        <taxon>Lygus</taxon>
    </lineage>
</organism>
<dbReference type="EMBL" id="GBRD01017460">
    <property type="protein sequence ID" value="JAG48367.1"/>
    <property type="molecule type" value="Transcribed_RNA"/>
</dbReference>
<feature type="signal peptide" evidence="1">
    <location>
        <begin position="1"/>
        <end position="24"/>
    </location>
</feature>
<feature type="chain" id="PRO_5005519187" evidence="1">
    <location>
        <begin position="25"/>
        <end position="256"/>
    </location>
</feature>
<dbReference type="AlphaFoldDB" id="A0A0K8S509"/>
<keyword evidence="1" id="KW-0732">Signal</keyword>
<accession>A0A0K8S509</accession>
<evidence type="ECO:0000256" key="1">
    <source>
        <dbReference type="SAM" id="SignalP"/>
    </source>
</evidence>
<sequence length="256" mass="27584">MTKIPKFALIVLHFSYALFQRSAGEKDGGRYSNFGASMGPCISAQCSSVGYPGSSIVRPAMSMGYPGGSVGYPRGRVGYPGVSQGYPRSPIVPYGRPQFSSAIMMCYECGKSTMGFIGKVEHMILSLPMAVIRGVIRIPSRIIATALDIGSTVLGACEQANGVLESFIGTLFELPARIIGGSVRMFLQFLQRMMSWGQGCRGVEYCQRPLPVIDGIGPCAGLWPCKQTVACSANVCRQASRALQQEEQQLDLKDDE</sequence>